<feature type="transmembrane region" description="Helical" evidence="1">
    <location>
        <begin position="94"/>
        <end position="111"/>
    </location>
</feature>
<keyword evidence="1" id="KW-1133">Transmembrane helix</keyword>
<proteinExistence type="predicted"/>
<keyword evidence="1" id="KW-0812">Transmembrane</keyword>
<name>A0ABV6SBF1_9SPHN</name>
<keyword evidence="3" id="KW-1185">Reference proteome</keyword>
<evidence type="ECO:0000313" key="3">
    <source>
        <dbReference type="Proteomes" id="UP001589858"/>
    </source>
</evidence>
<dbReference type="EMBL" id="JBHLTM010000075">
    <property type="protein sequence ID" value="MFC0686567.1"/>
    <property type="molecule type" value="Genomic_DNA"/>
</dbReference>
<accession>A0ABV6SBF1</accession>
<reference evidence="2 3" key="1">
    <citation type="submission" date="2024-09" db="EMBL/GenBank/DDBJ databases">
        <authorList>
            <person name="Sun Q."/>
            <person name="Mori K."/>
        </authorList>
    </citation>
    <scope>NUCLEOTIDE SEQUENCE [LARGE SCALE GENOMIC DNA]</scope>
    <source>
        <strain evidence="2 3">CICC 11035S</strain>
    </source>
</reference>
<dbReference type="PANTHER" id="PTHR35813:SF1">
    <property type="entry name" value="INNER MEMBRANE PROTEIN YBAN"/>
    <property type="match status" value="1"/>
</dbReference>
<gene>
    <name evidence="2" type="ORF">ACFFF8_18440</name>
</gene>
<dbReference type="Proteomes" id="UP001589858">
    <property type="component" value="Unassembled WGS sequence"/>
</dbReference>
<evidence type="ECO:0000313" key="2">
    <source>
        <dbReference type="EMBL" id="MFC0686567.1"/>
    </source>
</evidence>
<dbReference type="RefSeq" id="WP_267218369.1">
    <property type="nucleotide sequence ID" value="NZ_JAPCWC010000001.1"/>
</dbReference>
<comment type="caution">
    <text evidence="2">The sequence shown here is derived from an EMBL/GenBank/DDBJ whole genome shotgun (WGS) entry which is preliminary data.</text>
</comment>
<evidence type="ECO:0000256" key="1">
    <source>
        <dbReference type="SAM" id="Phobius"/>
    </source>
</evidence>
<protein>
    <submittedName>
        <fullName evidence="2">YbaN family protein</fullName>
    </submittedName>
</protein>
<dbReference type="Pfam" id="PF04304">
    <property type="entry name" value="DUF454"/>
    <property type="match status" value="1"/>
</dbReference>
<dbReference type="InterPro" id="IPR007401">
    <property type="entry name" value="DUF454"/>
</dbReference>
<dbReference type="PANTHER" id="PTHR35813">
    <property type="entry name" value="INNER MEMBRANE PROTEIN YBAN"/>
    <property type="match status" value="1"/>
</dbReference>
<feature type="transmembrane region" description="Helical" evidence="1">
    <location>
        <begin position="23"/>
        <end position="45"/>
    </location>
</feature>
<keyword evidence="1" id="KW-0472">Membrane</keyword>
<feature type="transmembrane region" description="Helical" evidence="1">
    <location>
        <begin position="116"/>
        <end position="133"/>
    </location>
</feature>
<organism evidence="2 3">
    <name type="scientific">Novosphingobium clariflavum</name>
    <dbReference type="NCBI Taxonomy" id="2029884"/>
    <lineage>
        <taxon>Bacteria</taxon>
        <taxon>Pseudomonadati</taxon>
        <taxon>Pseudomonadota</taxon>
        <taxon>Alphaproteobacteria</taxon>
        <taxon>Sphingomonadales</taxon>
        <taxon>Sphingomonadaceae</taxon>
        <taxon>Novosphingobium</taxon>
    </lineage>
</organism>
<sequence>MPVSPERPGSTQDLLRRGRASRWAWLVLGLALVGIGVVGIFVPLLPTTDFMILALPCFARSSPKLEAWLLDHPRFGPGLRAWRAERAIPRHAKYASWIGMTIGFTSFCLIAHPRPIIALGVALVLLGCAVWVGRRREPGQTPCETEAESAEAVNP</sequence>